<evidence type="ECO:0000313" key="2">
    <source>
        <dbReference type="EMBL" id="HJF72342.1"/>
    </source>
</evidence>
<organism evidence="2 3">
    <name type="scientific">Butyricimonas virosa</name>
    <dbReference type="NCBI Taxonomy" id="544645"/>
    <lineage>
        <taxon>Bacteria</taxon>
        <taxon>Pseudomonadati</taxon>
        <taxon>Bacteroidota</taxon>
        <taxon>Bacteroidia</taxon>
        <taxon>Bacteroidales</taxon>
        <taxon>Odoribacteraceae</taxon>
        <taxon>Butyricimonas</taxon>
    </lineage>
</organism>
<proteinExistence type="predicted"/>
<dbReference type="AlphaFoldDB" id="A0A921H6D7"/>
<evidence type="ECO:0000313" key="3">
    <source>
        <dbReference type="Proteomes" id="UP000742098"/>
    </source>
</evidence>
<feature type="signal peptide" evidence="1">
    <location>
        <begin position="1"/>
        <end position="19"/>
    </location>
</feature>
<comment type="caution">
    <text evidence="2">The sequence shown here is derived from an EMBL/GenBank/DDBJ whole genome shotgun (WGS) entry which is preliminary data.</text>
</comment>
<name>A0A921H6D7_9BACT</name>
<accession>A0A921H6D7</accession>
<feature type="chain" id="PRO_5037572437" evidence="1">
    <location>
        <begin position="20"/>
        <end position="360"/>
    </location>
</feature>
<keyword evidence="1" id="KW-0732">Signal</keyword>
<dbReference type="InterPro" id="IPR032573">
    <property type="entry name" value="DUF4925"/>
</dbReference>
<sequence>MKNKFLLLMVLGIVFFASCSDSDNKDTPKDFNGIYSTTSTDRVLDLKYSNAVFIGKSVDFNSADGKSATLKLQGVVPGESETVFSSVPLVSSSGIYTFSSVNEDAVRKVTLEGSIEKGKLTVKVDVAFVQNDLMKKWDFSTVNMVWKPTNYVLFEVDLGGIFGKQKVQTGLVTLFAPSMLAQMLKSYLQDVSFRNDGNIVATYNAAESTEEITEPVANWQSSPLNLVQYRVKDDICYVFLNMDMIMRQVGIDQEGRATGTDQMLVALEQLLTNGIPVHFKKTVGEDAKDELYVYVDEVLIKQLGTLLPMLETLIPEDMTIDIPILTKTVAVPVKTILENLPGALEATTEMQVGLQFKGAE</sequence>
<dbReference type="Proteomes" id="UP000742098">
    <property type="component" value="Unassembled WGS sequence"/>
</dbReference>
<gene>
    <name evidence="2" type="ORF">K8V05_16455</name>
</gene>
<protein>
    <submittedName>
        <fullName evidence="2">DUF4925 domain-containing protein</fullName>
    </submittedName>
</protein>
<reference evidence="2" key="2">
    <citation type="submission" date="2021-09" db="EMBL/GenBank/DDBJ databases">
        <authorList>
            <person name="Gilroy R."/>
        </authorList>
    </citation>
    <scope>NUCLEOTIDE SEQUENCE</scope>
    <source>
        <strain evidence="2">6966</strain>
    </source>
</reference>
<dbReference type="Pfam" id="PF16272">
    <property type="entry name" value="DUF4925"/>
    <property type="match status" value="1"/>
</dbReference>
<dbReference type="PROSITE" id="PS51257">
    <property type="entry name" value="PROKAR_LIPOPROTEIN"/>
    <property type="match status" value="1"/>
</dbReference>
<reference evidence="2" key="1">
    <citation type="journal article" date="2021" name="PeerJ">
        <title>Extensive microbial diversity within the chicken gut microbiome revealed by metagenomics and culture.</title>
        <authorList>
            <person name="Gilroy R."/>
            <person name="Ravi A."/>
            <person name="Getino M."/>
            <person name="Pursley I."/>
            <person name="Horton D.L."/>
            <person name="Alikhan N.F."/>
            <person name="Baker D."/>
            <person name="Gharbi K."/>
            <person name="Hall N."/>
            <person name="Watson M."/>
            <person name="Adriaenssens E.M."/>
            <person name="Foster-Nyarko E."/>
            <person name="Jarju S."/>
            <person name="Secka A."/>
            <person name="Antonio M."/>
            <person name="Oren A."/>
            <person name="Chaudhuri R.R."/>
            <person name="La Ragione R."/>
            <person name="Hildebrand F."/>
            <person name="Pallen M.J."/>
        </authorList>
    </citation>
    <scope>NUCLEOTIDE SEQUENCE</scope>
    <source>
        <strain evidence="2">6966</strain>
    </source>
</reference>
<dbReference type="EMBL" id="DYVS01000312">
    <property type="protein sequence ID" value="HJF72342.1"/>
    <property type="molecule type" value="Genomic_DNA"/>
</dbReference>
<evidence type="ECO:0000256" key="1">
    <source>
        <dbReference type="SAM" id="SignalP"/>
    </source>
</evidence>